<dbReference type="RefSeq" id="WP_379879847.1">
    <property type="nucleotide sequence ID" value="NZ_JBHPON010000001.1"/>
</dbReference>
<gene>
    <name evidence="2" type="ORF">ACFMB1_04620</name>
</gene>
<evidence type="ECO:0000313" key="3">
    <source>
        <dbReference type="Proteomes" id="UP001596116"/>
    </source>
</evidence>
<accession>A0ABW1KU20</accession>
<feature type="chain" id="PRO_5046990012" evidence="1">
    <location>
        <begin position="25"/>
        <end position="243"/>
    </location>
</feature>
<protein>
    <submittedName>
        <fullName evidence="2">Uncharacterized protein</fullName>
    </submittedName>
</protein>
<proteinExistence type="predicted"/>
<name>A0ABW1KU20_9PROT</name>
<sequence length="243" mass="26565">MSVFLSRLAAGACAAALFFSPANAETAPASASTALLAQAAQKARDFADYRYAYTVEHLTRTGEKEVAITLRFDPRLEGDARWQVLSPAEDALDKPQAKALKQLRKGEMEDSPILYDSLDEMIDDVELASENETEAVYVAQLDDDDAPKDALEVFITLNKPDAYISSIELKSKKPFKPAPVAKVMKLVQTQRFAAPEGNGPALIVSSEAHIEGEAMFKSFSTDTRQIFSEIEQVEVPAEESDEG</sequence>
<organism evidence="2 3">
    <name type="scientific">Hyphococcus aureus</name>
    <dbReference type="NCBI Taxonomy" id="2666033"/>
    <lineage>
        <taxon>Bacteria</taxon>
        <taxon>Pseudomonadati</taxon>
        <taxon>Pseudomonadota</taxon>
        <taxon>Alphaproteobacteria</taxon>
        <taxon>Parvularculales</taxon>
        <taxon>Parvularculaceae</taxon>
        <taxon>Hyphococcus</taxon>
    </lineage>
</organism>
<dbReference type="Proteomes" id="UP001596116">
    <property type="component" value="Unassembled WGS sequence"/>
</dbReference>
<reference evidence="2 3" key="1">
    <citation type="submission" date="2024-09" db="EMBL/GenBank/DDBJ databases">
        <authorList>
            <person name="Zhang Z.-H."/>
        </authorList>
    </citation>
    <scope>NUCLEOTIDE SEQUENCE [LARGE SCALE GENOMIC DNA]</scope>
    <source>
        <strain evidence="2 3">HHTR114</strain>
    </source>
</reference>
<evidence type="ECO:0000313" key="2">
    <source>
        <dbReference type="EMBL" id="MFC6034815.1"/>
    </source>
</evidence>
<comment type="caution">
    <text evidence="2">The sequence shown here is derived from an EMBL/GenBank/DDBJ whole genome shotgun (WGS) entry which is preliminary data.</text>
</comment>
<keyword evidence="1" id="KW-0732">Signal</keyword>
<keyword evidence="3" id="KW-1185">Reference proteome</keyword>
<feature type="signal peptide" evidence="1">
    <location>
        <begin position="1"/>
        <end position="24"/>
    </location>
</feature>
<dbReference type="EMBL" id="JBHPON010000001">
    <property type="protein sequence ID" value="MFC6034815.1"/>
    <property type="molecule type" value="Genomic_DNA"/>
</dbReference>
<evidence type="ECO:0000256" key="1">
    <source>
        <dbReference type="SAM" id="SignalP"/>
    </source>
</evidence>